<organism evidence="2 3">
    <name type="scientific">Paenibacillus kyungheensis</name>
    <dbReference type="NCBI Taxonomy" id="1452732"/>
    <lineage>
        <taxon>Bacteria</taxon>
        <taxon>Bacillati</taxon>
        <taxon>Bacillota</taxon>
        <taxon>Bacilli</taxon>
        <taxon>Bacillales</taxon>
        <taxon>Paenibacillaceae</taxon>
        <taxon>Paenibacillus</taxon>
    </lineage>
</organism>
<dbReference type="KEGG" id="pka:PQ456_01045"/>
<evidence type="ECO:0000313" key="3">
    <source>
        <dbReference type="Proteomes" id="UP001220509"/>
    </source>
</evidence>
<dbReference type="GO" id="GO:0030151">
    <property type="term" value="F:molybdenum ion binding"/>
    <property type="evidence" value="ECO:0007669"/>
    <property type="project" value="InterPro"/>
</dbReference>
<dbReference type="EMBL" id="CP117416">
    <property type="protein sequence ID" value="WCT56143.1"/>
    <property type="molecule type" value="Genomic_DNA"/>
</dbReference>
<dbReference type="Gene3D" id="2.40.33.20">
    <property type="entry name" value="PK beta-barrel domain-like"/>
    <property type="match status" value="1"/>
</dbReference>
<dbReference type="PANTHER" id="PTHR36930:SF1">
    <property type="entry name" value="MOSC DOMAIN-CONTAINING PROTEIN"/>
    <property type="match status" value="1"/>
</dbReference>
<dbReference type="Proteomes" id="UP001220509">
    <property type="component" value="Chromosome"/>
</dbReference>
<dbReference type="InterPro" id="IPR005302">
    <property type="entry name" value="MoCF_Sase_C"/>
</dbReference>
<dbReference type="InterPro" id="IPR011037">
    <property type="entry name" value="Pyrv_Knase-like_insert_dom_sf"/>
</dbReference>
<keyword evidence="3" id="KW-1185">Reference proteome</keyword>
<dbReference type="RefSeq" id="WP_273614450.1">
    <property type="nucleotide sequence ID" value="NZ_CP117416.1"/>
</dbReference>
<gene>
    <name evidence="2" type="ORF">PQ456_01045</name>
</gene>
<dbReference type="SUPFAM" id="SSF50800">
    <property type="entry name" value="PK beta-barrel domain-like"/>
    <property type="match status" value="1"/>
</dbReference>
<proteinExistence type="predicted"/>
<name>A0AAX3M488_9BACL</name>
<dbReference type="Pfam" id="PF03473">
    <property type="entry name" value="MOSC"/>
    <property type="match status" value="1"/>
</dbReference>
<evidence type="ECO:0000259" key="1">
    <source>
        <dbReference type="PROSITE" id="PS51340"/>
    </source>
</evidence>
<dbReference type="PANTHER" id="PTHR36930">
    <property type="entry name" value="METAL-SULFUR CLUSTER BIOSYNTHESIS PROTEINS YUAD-RELATED"/>
    <property type="match status" value="1"/>
</dbReference>
<dbReference type="InterPro" id="IPR052716">
    <property type="entry name" value="MOSC_domain"/>
</dbReference>
<dbReference type="PROSITE" id="PS51340">
    <property type="entry name" value="MOSC"/>
    <property type="match status" value="1"/>
</dbReference>
<protein>
    <submittedName>
        <fullName evidence="2">MOSC domain-containing protein</fullName>
    </submittedName>
</protein>
<dbReference type="AlphaFoldDB" id="A0AAX3M488"/>
<accession>A0AAX3M488</accession>
<sequence length="183" mass="20423">MTDQIITVQQVLIADTPKSFITRELPSIAVELAGIPGDRHYGLLRPADSRQKIYKKGTLIANRRQISIVSYEDCEQIALRMKLPEVRPEWLGANLMIRGFDQLTYLPAGARLIFPDGTGLICEGENLPCIFPGKVIEEVYDIPKLRSKFVPAARKSRGIVCSVEREGTIYQGDTVQIITAHLS</sequence>
<reference evidence="2 3" key="1">
    <citation type="submission" date="2023-02" db="EMBL/GenBank/DDBJ databases">
        <title>Genome sequence of Paenibacillus kyungheensis KACC 18744.</title>
        <authorList>
            <person name="Kim S."/>
            <person name="Heo J."/>
            <person name="Kwon S.-W."/>
        </authorList>
    </citation>
    <scope>NUCLEOTIDE SEQUENCE [LARGE SCALE GENOMIC DNA]</scope>
    <source>
        <strain evidence="2 3">KACC 18744</strain>
    </source>
</reference>
<dbReference type="GO" id="GO:0003824">
    <property type="term" value="F:catalytic activity"/>
    <property type="evidence" value="ECO:0007669"/>
    <property type="project" value="InterPro"/>
</dbReference>
<feature type="domain" description="MOSC" evidence="1">
    <location>
        <begin position="22"/>
        <end position="178"/>
    </location>
</feature>
<evidence type="ECO:0000313" key="2">
    <source>
        <dbReference type="EMBL" id="WCT56143.1"/>
    </source>
</evidence>
<dbReference type="GO" id="GO:0030170">
    <property type="term" value="F:pyridoxal phosphate binding"/>
    <property type="evidence" value="ECO:0007669"/>
    <property type="project" value="InterPro"/>
</dbReference>